<keyword evidence="3" id="KW-1185">Reference proteome</keyword>
<dbReference type="Pfam" id="PF17862">
    <property type="entry name" value="AAA_lid_3"/>
    <property type="match status" value="1"/>
</dbReference>
<dbReference type="InterPro" id="IPR027417">
    <property type="entry name" value="P-loop_NTPase"/>
</dbReference>
<name>A0AAV3P8M3_LITER</name>
<dbReference type="GO" id="GO:0004176">
    <property type="term" value="F:ATP-dependent peptidase activity"/>
    <property type="evidence" value="ECO:0007669"/>
    <property type="project" value="TreeGrafter"/>
</dbReference>
<dbReference type="GO" id="GO:0009535">
    <property type="term" value="C:chloroplast thylakoid membrane"/>
    <property type="evidence" value="ECO:0007669"/>
    <property type="project" value="TreeGrafter"/>
</dbReference>
<dbReference type="AlphaFoldDB" id="A0AAV3P8M3"/>
<gene>
    <name evidence="2" type="ORF">LIER_07529</name>
</gene>
<proteinExistence type="predicted"/>
<evidence type="ECO:0000313" key="3">
    <source>
        <dbReference type="Proteomes" id="UP001454036"/>
    </source>
</evidence>
<dbReference type="GO" id="GO:0008237">
    <property type="term" value="F:metallopeptidase activity"/>
    <property type="evidence" value="ECO:0007669"/>
    <property type="project" value="UniProtKB-KW"/>
</dbReference>
<organism evidence="2 3">
    <name type="scientific">Lithospermum erythrorhizon</name>
    <name type="common">Purple gromwell</name>
    <name type="synonym">Lithospermum officinale var. erythrorhizon</name>
    <dbReference type="NCBI Taxonomy" id="34254"/>
    <lineage>
        <taxon>Eukaryota</taxon>
        <taxon>Viridiplantae</taxon>
        <taxon>Streptophyta</taxon>
        <taxon>Embryophyta</taxon>
        <taxon>Tracheophyta</taxon>
        <taxon>Spermatophyta</taxon>
        <taxon>Magnoliopsida</taxon>
        <taxon>eudicotyledons</taxon>
        <taxon>Gunneridae</taxon>
        <taxon>Pentapetalae</taxon>
        <taxon>asterids</taxon>
        <taxon>lamiids</taxon>
        <taxon>Boraginales</taxon>
        <taxon>Boraginaceae</taxon>
        <taxon>Boraginoideae</taxon>
        <taxon>Lithospermeae</taxon>
        <taxon>Lithospermum</taxon>
    </lineage>
</organism>
<dbReference type="Gene3D" id="1.10.8.60">
    <property type="match status" value="1"/>
</dbReference>
<evidence type="ECO:0000259" key="1">
    <source>
        <dbReference type="Pfam" id="PF17862"/>
    </source>
</evidence>
<dbReference type="InterPro" id="IPR041569">
    <property type="entry name" value="AAA_lid_3"/>
</dbReference>
<evidence type="ECO:0000313" key="2">
    <source>
        <dbReference type="EMBL" id="GAA0147955.1"/>
    </source>
</evidence>
<keyword evidence="2" id="KW-0645">Protease</keyword>
<feature type="domain" description="AAA ATPase AAA+ lid" evidence="1">
    <location>
        <begin position="26"/>
        <end position="65"/>
    </location>
</feature>
<sequence length="107" mass="11760">MSLTNISSLQLLGIPLEEDAYVISDLLASLTQGFVGGDLANIVNEAPLLAARRGADVVTREDMMEAIERAKFEMKDRKSAPSALSHELAKLFPWMPSLVSKSDEYYT</sequence>
<protein>
    <submittedName>
        <fullName evidence="2">Metalloprotease</fullName>
    </submittedName>
</protein>
<dbReference type="PANTHER" id="PTHR23076:SF110">
    <property type="entry name" value="INACTIVE ATP-DEPENDENT ZINC METALLOPROTEASE FTSHI 3, CHLOROPLASTIC-RELATED"/>
    <property type="match status" value="1"/>
</dbReference>
<dbReference type="PANTHER" id="PTHR23076">
    <property type="entry name" value="METALLOPROTEASE M41 FTSH"/>
    <property type="match status" value="1"/>
</dbReference>
<accession>A0AAV3P8M3</accession>
<keyword evidence="2" id="KW-0482">Metalloprotease</keyword>
<keyword evidence="2" id="KW-0378">Hydrolase</keyword>
<dbReference type="SUPFAM" id="SSF52540">
    <property type="entry name" value="P-loop containing nucleoside triphosphate hydrolases"/>
    <property type="match status" value="1"/>
</dbReference>
<dbReference type="GO" id="GO:0006508">
    <property type="term" value="P:proteolysis"/>
    <property type="evidence" value="ECO:0007669"/>
    <property type="project" value="TreeGrafter"/>
</dbReference>
<reference evidence="2 3" key="1">
    <citation type="submission" date="2024-01" db="EMBL/GenBank/DDBJ databases">
        <title>The complete chloroplast genome sequence of Lithospermum erythrorhizon: insights into the phylogenetic relationship among Boraginaceae species and the maternal lineages of purple gromwells.</title>
        <authorList>
            <person name="Okada T."/>
            <person name="Watanabe K."/>
        </authorList>
    </citation>
    <scope>NUCLEOTIDE SEQUENCE [LARGE SCALE GENOMIC DNA]</scope>
</reference>
<dbReference type="Proteomes" id="UP001454036">
    <property type="component" value="Unassembled WGS sequence"/>
</dbReference>
<comment type="caution">
    <text evidence="2">The sequence shown here is derived from an EMBL/GenBank/DDBJ whole genome shotgun (WGS) entry which is preliminary data.</text>
</comment>
<dbReference type="EMBL" id="BAABME010001164">
    <property type="protein sequence ID" value="GAA0147955.1"/>
    <property type="molecule type" value="Genomic_DNA"/>
</dbReference>